<gene>
    <name evidence="1" type="ORF">D1614_02470</name>
</gene>
<protein>
    <submittedName>
        <fullName evidence="1">Uncharacterized protein</fullName>
    </submittedName>
</protein>
<name>A0A399T9B7_9BACT</name>
<accession>A0A399T9B7</accession>
<evidence type="ECO:0000313" key="2">
    <source>
        <dbReference type="Proteomes" id="UP000265926"/>
    </source>
</evidence>
<keyword evidence="2" id="KW-1185">Reference proteome</keyword>
<proteinExistence type="predicted"/>
<sequence length="115" mass="13388">MKTKRSIFIIVLFVMVANLGLYAQEINKKAMAGINKQVKGMVDVMELNKDQESKVLVIKKNQYIERQMILKQIGKNSPEFNDKVKKLNKASWGEIKAICTKEQIKKWYNRAKKQN</sequence>
<dbReference type="EMBL" id="QWGR01000001">
    <property type="protein sequence ID" value="RIJ50807.1"/>
    <property type="molecule type" value="Genomic_DNA"/>
</dbReference>
<organism evidence="1 2">
    <name type="scientific">Maribellus luteus</name>
    <dbReference type="NCBI Taxonomy" id="2305463"/>
    <lineage>
        <taxon>Bacteria</taxon>
        <taxon>Pseudomonadati</taxon>
        <taxon>Bacteroidota</taxon>
        <taxon>Bacteroidia</taxon>
        <taxon>Marinilabiliales</taxon>
        <taxon>Prolixibacteraceae</taxon>
        <taxon>Maribellus</taxon>
    </lineage>
</organism>
<dbReference type="RefSeq" id="WP_119436275.1">
    <property type="nucleotide sequence ID" value="NZ_QWGR01000001.1"/>
</dbReference>
<comment type="caution">
    <text evidence="1">The sequence shown here is derived from an EMBL/GenBank/DDBJ whole genome shotgun (WGS) entry which is preliminary data.</text>
</comment>
<reference evidence="1 2" key="1">
    <citation type="submission" date="2018-08" db="EMBL/GenBank/DDBJ databases">
        <title>Pallidiluteibacterium maritimus gen. nov., sp. nov., isolated from coastal sediment.</title>
        <authorList>
            <person name="Zhou L.Y."/>
        </authorList>
    </citation>
    <scope>NUCLEOTIDE SEQUENCE [LARGE SCALE GENOMIC DNA]</scope>
    <source>
        <strain evidence="1 2">XSD2</strain>
    </source>
</reference>
<evidence type="ECO:0000313" key="1">
    <source>
        <dbReference type="EMBL" id="RIJ50807.1"/>
    </source>
</evidence>
<dbReference type="Proteomes" id="UP000265926">
    <property type="component" value="Unassembled WGS sequence"/>
</dbReference>
<dbReference type="AlphaFoldDB" id="A0A399T9B7"/>